<feature type="region of interest" description="Disordered" evidence="1">
    <location>
        <begin position="62"/>
        <end position="120"/>
    </location>
</feature>
<name>A0A176WA66_MARPO</name>
<evidence type="ECO:0000313" key="3">
    <source>
        <dbReference type="Proteomes" id="UP000077202"/>
    </source>
</evidence>
<dbReference type="AlphaFoldDB" id="A0A176WA66"/>
<evidence type="ECO:0000313" key="2">
    <source>
        <dbReference type="EMBL" id="OAE29914.1"/>
    </source>
</evidence>
<gene>
    <name evidence="2" type="ORF">AXG93_773s1540</name>
</gene>
<comment type="caution">
    <text evidence="2">The sequence shown here is derived from an EMBL/GenBank/DDBJ whole genome shotgun (WGS) entry which is preliminary data.</text>
</comment>
<feature type="compositionally biased region" description="Low complexity" evidence="1">
    <location>
        <begin position="84"/>
        <end position="95"/>
    </location>
</feature>
<organism evidence="2 3">
    <name type="scientific">Marchantia polymorpha subsp. ruderalis</name>
    <dbReference type="NCBI Taxonomy" id="1480154"/>
    <lineage>
        <taxon>Eukaryota</taxon>
        <taxon>Viridiplantae</taxon>
        <taxon>Streptophyta</taxon>
        <taxon>Embryophyta</taxon>
        <taxon>Marchantiophyta</taxon>
        <taxon>Marchantiopsida</taxon>
        <taxon>Marchantiidae</taxon>
        <taxon>Marchantiales</taxon>
        <taxon>Marchantiaceae</taxon>
        <taxon>Marchantia</taxon>
    </lineage>
</organism>
<keyword evidence="3" id="KW-1185">Reference proteome</keyword>
<dbReference type="EMBL" id="LVLJ01001380">
    <property type="protein sequence ID" value="OAE29914.1"/>
    <property type="molecule type" value="Genomic_DNA"/>
</dbReference>
<proteinExistence type="predicted"/>
<reference evidence="2" key="1">
    <citation type="submission" date="2016-03" db="EMBL/GenBank/DDBJ databases">
        <title>Mechanisms controlling the formation of the plant cell surface in tip-growing cells are functionally conserved among land plants.</title>
        <authorList>
            <person name="Honkanen S."/>
            <person name="Jones V.A."/>
            <person name="Morieri G."/>
            <person name="Champion C."/>
            <person name="Hetherington A.J."/>
            <person name="Kelly S."/>
            <person name="Saint-Marcoux D."/>
            <person name="Proust H."/>
            <person name="Prescott H."/>
            <person name="Dolan L."/>
        </authorList>
    </citation>
    <scope>NUCLEOTIDE SEQUENCE [LARGE SCALE GENOMIC DNA]</scope>
    <source>
        <tissue evidence="2">Whole gametophyte</tissue>
    </source>
</reference>
<accession>A0A176WA66</accession>
<dbReference type="Proteomes" id="UP000077202">
    <property type="component" value="Unassembled WGS sequence"/>
</dbReference>
<evidence type="ECO:0000256" key="1">
    <source>
        <dbReference type="SAM" id="MobiDB-lite"/>
    </source>
</evidence>
<sequence length="120" mass="12538">MMAIPEDEGSRSAAKRVGAQEKSAALLCCAVDFPVKQRRNPGAALGLARGCPLARRRVMAGEIDEGQSPSAIEARGGGVRSKAPRVPRVPRVLPRNEPLEAEGEGREPDGGDVSTATPPT</sequence>
<protein>
    <submittedName>
        <fullName evidence="2">Uncharacterized protein</fullName>
    </submittedName>
</protein>